<protein>
    <submittedName>
        <fullName evidence="1">Uncharacterized protein</fullName>
    </submittedName>
</protein>
<dbReference type="EMBL" id="RRYP01007369">
    <property type="protein sequence ID" value="TNV80545.1"/>
    <property type="molecule type" value="Genomic_DNA"/>
</dbReference>
<reference evidence="1" key="1">
    <citation type="submission" date="2019-06" db="EMBL/GenBank/DDBJ databases">
        <authorList>
            <person name="Zheng W."/>
        </authorList>
    </citation>
    <scope>NUCLEOTIDE SEQUENCE</scope>
    <source>
        <strain evidence="1">QDHG01</strain>
    </source>
</reference>
<keyword evidence="2" id="KW-1185">Reference proteome</keyword>
<evidence type="ECO:0000313" key="1">
    <source>
        <dbReference type="EMBL" id="TNV80545.1"/>
    </source>
</evidence>
<organism evidence="1 2">
    <name type="scientific">Halteria grandinella</name>
    <dbReference type="NCBI Taxonomy" id="5974"/>
    <lineage>
        <taxon>Eukaryota</taxon>
        <taxon>Sar</taxon>
        <taxon>Alveolata</taxon>
        <taxon>Ciliophora</taxon>
        <taxon>Intramacronucleata</taxon>
        <taxon>Spirotrichea</taxon>
        <taxon>Stichotrichia</taxon>
        <taxon>Sporadotrichida</taxon>
        <taxon>Halteriidae</taxon>
        <taxon>Halteria</taxon>
    </lineage>
</organism>
<proteinExistence type="predicted"/>
<sequence length="264" mass="29430">MQPILQRLKVFAMAESKQARIQSPSNIHALSASVRTLILLLPLYEDALMNMRIMKPIAPPSSSLFLPPPFSISIHSKTYLSTSCCTPGSHWKSLGSKLFGVASQLLITARSVSLRGESGCSAISKRKEPAWHIIVLQQKLSVTIYQWPLIAAGFQLLILMQPGVIQSCVLSFLSGAFPSRVTTLNRILKFSKYFQRHDNPTNWNSSLKSFFTEKRWRGSTFQGFGHESWSLPVFYLSWVGSESVGSAYGKISYIMGITNIGRLI</sequence>
<accession>A0A8J8NUL3</accession>
<gene>
    <name evidence="1" type="ORF">FGO68_gene2073</name>
</gene>
<dbReference type="AlphaFoldDB" id="A0A8J8NUL3"/>
<comment type="caution">
    <text evidence="1">The sequence shown here is derived from an EMBL/GenBank/DDBJ whole genome shotgun (WGS) entry which is preliminary data.</text>
</comment>
<name>A0A8J8NUL3_HALGN</name>
<evidence type="ECO:0000313" key="2">
    <source>
        <dbReference type="Proteomes" id="UP000785679"/>
    </source>
</evidence>
<dbReference type="Proteomes" id="UP000785679">
    <property type="component" value="Unassembled WGS sequence"/>
</dbReference>